<dbReference type="AlphaFoldDB" id="A0A1F5WE81"/>
<dbReference type="GO" id="GO:0051287">
    <property type="term" value="F:NAD binding"/>
    <property type="evidence" value="ECO:0007669"/>
    <property type="project" value="InterPro"/>
</dbReference>
<dbReference type="SUPFAM" id="SSF48179">
    <property type="entry name" value="6-phosphogluconate dehydrogenase C-terminal domain-like"/>
    <property type="match status" value="1"/>
</dbReference>
<dbReference type="Pfam" id="PF03721">
    <property type="entry name" value="UDPG_MGDP_dh_N"/>
    <property type="match status" value="1"/>
</dbReference>
<dbReference type="Gene3D" id="1.10.1040.10">
    <property type="entry name" value="N-(1-d-carboxylethyl)-l-norvaline Dehydrogenase, domain 2"/>
    <property type="match status" value="1"/>
</dbReference>
<evidence type="ECO:0000259" key="2">
    <source>
        <dbReference type="Pfam" id="PF00984"/>
    </source>
</evidence>
<sequence length="318" mass="35988">MEKPKNPKIGIVGLGMVGEQMRRYYEEKRGYRRLVNLFCYDVDGRKLYHDNIACADVIFVCVPTPSLRDGSCDTNVVERVISKYADKKPSPVFVIRSTVVPGTCERFAQKYNVLILFNPEFLTEANAWEDFMYPDRQIVGAASGAECHTKSIFFLLPHSERGGDIAMTSTEAEFVKYCSNEFGARKVCFANQTAVRAALYSAVLGAPMDEHKILNAIGLDRRIGQSWMTLDYNHFRGYGGYCFIKDMNAQIEEDLRVLSQIKDATLYVLARAAIQAIKADRDFNRELLRSQKLSEEDVSCHDTDLLERAAKIVSVLFP</sequence>
<dbReference type="Gene3D" id="3.40.50.720">
    <property type="entry name" value="NAD(P)-binding Rossmann-like Domain"/>
    <property type="match status" value="1"/>
</dbReference>
<protein>
    <recommendedName>
        <fullName evidence="6">UDP-glucose/GDP-mannose dehydrogenase dimerisation domain-containing protein</fullName>
    </recommendedName>
</protein>
<dbReference type="PANTHER" id="PTHR43750:SF3">
    <property type="entry name" value="UDP-GLUCOSE 6-DEHYDROGENASE TUAD"/>
    <property type="match status" value="1"/>
</dbReference>
<dbReference type="InterPro" id="IPR001732">
    <property type="entry name" value="UDP-Glc/GDP-Man_DH_N"/>
</dbReference>
<name>A0A1F5WE81_9BACT</name>
<dbReference type="InterPro" id="IPR014026">
    <property type="entry name" value="UDP-Glc/GDP-Man_DH_dimer"/>
</dbReference>
<dbReference type="InterPro" id="IPR008927">
    <property type="entry name" value="6-PGluconate_DH-like_C_sf"/>
</dbReference>
<organism evidence="4 5">
    <name type="scientific">Candidatus Giovannonibacteria bacterium RIFCSPHIGHO2_02_FULL_46_20</name>
    <dbReference type="NCBI Taxonomy" id="1798338"/>
    <lineage>
        <taxon>Bacteria</taxon>
        <taxon>Candidatus Giovannoniibacteriota</taxon>
    </lineage>
</organism>
<gene>
    <name evidence="4" type="ORF">A3J56_01670</name>
</gene>
<dbReference type="STRING" id="1798338.A3J56_01670"/>
<dbReference type="SUPFAM" id="SSF51735">
    <property type="entry name" value="NAD(P)-binding Rossmann-fold domains"/>
    <property type="match status" value="1"/>
</dbReference>
<accession>A0A1F5WE81</accession>
<evidence type="ECO:0000259" key="3">
    <source>
        <dbReference type="Pfam" id="PF03721"/>
    </source>
</evidence>
<dbReference type="InterPro" id="IPR036291">
    <property type="entry name" value="NAD(P)-bd_dom_sf"/>
</dbReference>
<comment type="caution">
    <text evidence="4">The sequence shown here is derived from an EMBL/GenBank/DDBJ whole genome shotgun (WGS) entry which is preliminary data.</text>
</comment>
<evidence type="ECO:0000313" key="5">
    <source>
        <dbReference type="Proteomes" id="UP000178406"/>
    </source>
</evidence>
<dbReference type="Pfam" id="PF00984">
    <property type="entry name" value="UDPG_MGDP_dh"/>
    <property type="match status" value="1"/>
</dbReference>
<comment type="similarity">
    <text evidence="1">Belongs to the UDP-glucose/GDP-mannose dehydrogenase family.</text>
</comment>
<proteinExistence type="inferred from homology"/>
<dbReference type="Proteomes" id="UP000178406">
    <property type="component" value="Unassembled WGS sequence"/>
</dbReference>
<dbReference type="PANTHER" id="PTHR43750">
    <property type="entry name" value="UDP-GLUCOSE 6-DEHYDROGENASE TUAD"/>
    <property type="match status" value="1"/>
</dbReference>
<evidence type="ECO:0000256" key="1">
    <source>
        <dbReference type="ARBA" id="ARBA00006601"/>
    </source>
</evidence>
<evidence type="ECO:0008006" key="6">
    <source>
        <dbReference type="Google" id="ProtNLM"/>
    </source>
</evidence>
<feature type="domain" description="UDP-glucose/GDP-mannose dehydrogenase dimerisation" evidence="2">
    <location>
        <begin position="171"/>
        <end position="251"/>
    </location>
</feature>
<dbReference type="GO" id="GO:0016616">
    <property type="term" value="F:oxidoreductase activity, acting on the CH-OH group of donors, NAD or NADP as acceptor"/>
    <property type="evidence" value="ECO:0007669"/>
    <property type="project" value="InterPro"/>
</dbReference>
<evidence type="ECO:0000313" key="4">
    <source>
        <dbReference type="EMBL" id="OGF74029.1"/>
    </source>
</evidence>
<feature type="domain" description="UDP-glucose/GDP-mannose dehydrogenase N-terminal" evidence="3">
    <location>
        <begin position="45"/>
        <end position="144"/>
    </location>
</feature>
<dbReference type="InterPro" id="IPR013328">
    <property type="entry name" value="6PGD_dom2"/>
</dbReference>
<reference evidence="4 5" key="1">
    <citation type="journal article" date="2016" name="Nat. Commun.">
        <title>Thousands of microbial genomes shed light on interconnected biogeochemical processes in an aquifer system.</title>
        <authorList>
            <person name="Anantharaman K."/>
            <person name="Brown C.T."/>
            <person name="Hug L.A."/>
            <person name="Sharon I."/>
            <person name="Castelle C.J."/>
            <person name="Probst A.J."/>
            <person name="Thomas B.C."/>
            <person name="Singh A."/>
            <person name="Wilkins M.J."/>
            <person name="Karaoz U."/>
            <person name="Brodie E.L."/>
            <person name="Williams K.H."/>
            <person name="Hubbard S.S."/>
            <person name="Banfield J.F."/>
        </authorList>
    </citation>
    <scope>NUCLEOTIDE SEQUENCE [LARGE SCALE GENOMIC DNA]</scope>
</reference>
<dbReference type="EMBL" id="MFHQ01000030">
    <property type="protein sequence ID" value="OGF74029.1"/>
    <property type="molecule type" value="Genomic_DNA"/>
</dbReference>